<comment type="catalytic activity">
    <reaction evidence="19">
        <text>(6R)-5,10-methylenetetrahydrofolyl-(gamma-L-Glu)(n) + L-glutamate + ATP = (6R)-5,10-methylenetetrahydrofolyl-(gamma-L-Glu)(n+1) + ADP + phosphate + H(+)</text>
        <dbReference type="Rhea" id="RHEA:51912"/>
        <dbReference type="Rhea" id="RHEA-COMP:13257"/>
        <dbReference type="Rhea" id="RHEA-COMP:13258"/>
        <dbReference type="ChEBI" id="CHEBI:15378"/>
        <dbReference type="ChEBI" id="CHEBI:29985"/>
        <dbReference type="ChEBI" id="CHEBI:30616"/>
        <dbReference type="ChEBI" id="CHEBI:43474"/>
        <dbReference type="ChEBI" id="CHEBI:136572"/>
        <dbReference type="ChEBI" id="CHEBI:456216"/>
        <dbReference type="EC" id="6.3.2.17"/>
    </reaction>
</comment>
<dbReference type="NCBIfam" id="NF008101">
    <property type="entry name" value="PRK10846.1"/>
    <property type="match status" value="1"/>
</dbReference>
<dbReference type="PROSITE" id="PS01011">
    <property type="entry name" value="FOLYLPOLYGLU_SYNT_1"/>
    <property type="match status" value="1"/>
</dbReference>
<evidence type="ECO:0000256" key="7">
    <source>
        <dbReference type="ARBA" id="ARBA00019357"/>
    </source>
</evidence>
<dbReference type="EC" id="6.3.2.17" evidence="6"/>
<evidence type="ECO:0000256" key="9">
    <source>
        <dbReference type="ARBA" id="ARBA00022723"/>
    </source>
</evidence>
<comment type="catalytic activity">
    <reaction evidence="18">
        <text>10-formyltetrahydrofolyl-(gamma-L-Glu)(n) + L-glutamate + ATP = 10-formyltetrahydrofolyl-(gamma-L-Glu)(n+1) + ADP + phosphate + H(+)</text>
        <dbReference type="Rhea" id="RHEA:51904"/>
        <dbReference type="Rhea" id="RHEA-COMP:13088"/>
        <dbReference type="Rhea" id="RHEA-COMP:14300"/>
        <dbReference type="ChEBI" id="CHEBI:15378"/>
        <dbReference type="ChEBI" id="CHEBI:29985"/>
        <dbReference type="ChEBI" id="CHEBI:30616"/>
        <dbReference type="ChEBI" id="CHEBI:43474"/>
        <dbReference type="ChEBI" id="CHEBI:134413"/>
        <dbReference type="ChEBI" id="CHEBI:456216"/>
        <dbReference type="EC" id="6.3.2.17"/>
    </reaction>
</comment>
<evidence type="ECO:0000256" key="18">
    <source>
        <dbReference type="ARBA" id="ARBA00047808"/>
    </source>
</evidence>
<gene>
    <name evidence="23" type="primary">folC</name>
    <name evidence="23" type="ORF">HCU74_06115</name>
</gene>
<dbReference type="Gene3D" id="3.90.190.20">
    <property type="entry name" value="Mur ligase, C-terminal domain"/>
    <property type="match status" value="1"/>
</dbReference>
<evidence type="ECO:0000256" key="13">
    <source>
        <dbReference type="ARBA" id="ARBA00022909"/>
    </source>
</evidence>
<keyword evidence="12" id="KW-0460">Magnesium</keyword>
<evidence type="ECO:0000256" key="20">
    <source>
        <dbReference type="ARBA" id="ARBA00049161"/>
    </source>
</evidence>
<dbReference type="PIRSF" id="PIRSF001563">
    <property type="entry name" value="Folylpolyglu_synth"/>
    <property type="match status" value="1"/>
</dbReference>
<evidence type="ECO:0000256" key="11">
    <source>
        <dbReference type="ARBA" id="ARBA00022840"/>
    </source>
</evidence>
<protein>
    <recommendedName>
        <fullName evidence="7">Dihydrofolate synthase/folylpolyglutamate synthase</fullName>
        <ecNumber evidence="5">6.3.2.12</ecNumber>
        <ecNumber evidence="6">6.3.2.17</ecNumber>
    </recommendedName>
    <alternativeName>
        <fullName evidence="16">Folylpoly-gamma-glutamate synthetase-dihydrofolate synthetase</fullName>
    </alternativeName>
    <alternativeName>
        <fullName evidence="14">Folylpolyglutamate synthetase</fullName>
    </alternativeName>
    <alternativeName>
        <fullName evidence="15">Tetrahydrofolylpolyglutamate synthase</fullName>
    </alternativeName>
</protein>
<dbReference type="SUPFAM" id="SSF53244">
    <property type="entry name" value="MurD-like peptide ligases, peptide-binding domain"/>
    <property type="match status" value="1"/>
</dbReference>
<keyword evidence="9" id="KW-0479">Metal-binding</keyword>
<dbReference type="EC" id="6.3.2.12" evidence="5"/>
<evidence type="ECO:0000256" key="3">
    <source>
        <dbReference type="ARBA" id="ARBA00005150"/>
    </source>
</evidence>
<evidence type="ECO:0000256" key="16">
    <source>
        <dbReference type="ARBA" id="ARBA00032510"/>
    </source>
</evidence>
<reference evidence="23 24" key="1">
    <citation type="submission" date="2020-04" db="EMBL/GenBank/DDBJ databases">
        <authorList>
            <person name="Yoon J."/>
        </authorList>
    </citation>
    <scope>NUCLEOTIDE SEQUENCE [LARGE SCALE GENOMIC DNA]</scope>
    <source>
        <strain evidence="23 24">KMU-166</strain>
    </source>
</reference>
<dbReference type="Pfam" id="PF02875">
    <property type="entry name" value="Mur_ligase_C"/>
    <property type="match status" value="1"/>
</dbReference>
<keyword evidence="13" id="KW-0289">Folate biosynthesis</keyword>
<evidence type="ECO:0000256" key="2">
    <source>
        <dbReference type="ARBA" id="ARBA00004799"/>
    </source>
</evidence>
<keyword evidence="11 21" id="KW-0067">ATP-binding</keyword>
<keyword evidence="8 21" id="KW-0436">Ligase</keyword>
<comment type="pathway">
    <text evidence="2">Cofactor biosynthesis; tetrahydrofolate biosynthesis; 7,8-dihydrofolate from 2-amino-4-hydroxy-6-hydroxymethyl-7,8-dihydropteridine diphosphate and 4-aminobenzoate: step 2/2.</text>
</comment>
<dbReference type="NCBIfam" id="TIGR01499">
    <property type="entry name" value="folC"/>
    <property type="match status" value="1"/>
</dbReference>
<evidence type="ECO:0000256" key="14">
    <source>
        <dbReference type="ARBA" id="ARBA00030048"/>
    </source>
</evidence>
<feature type="domain" description="Mur ligase C-terminal" evidence="22">
    <location>
        <begin position="288"/>
        <end position="408"/>
    </location>
</feature>
<dbReference type="EMBL" id="JAAWWK010000002">
    <property type="protein sequence ID" value="NKI16994.1"/>
    <property type="molecule type" value="Genomic_DNA"/>
</dbReference>
<name>A0ABX1GCV0_9GAMM</name>
<accession>A0ABX1GCV0</accession>
<proteinExistence type="inferred from homology"/>
<dbReference type="GO" id="GO:0008841">
    <property type="term" value="F:dihydrofolate synthase activity"/>
    <property type="evidence" value="ECO:0007669"/>
    <property type="project" value="UniProtKB-EC"/>
</dbReference>
<dbReference type="InterPro" id="IPR018109">
    <property type="entry name" value="Folylpolyglutamate_synth_CS"/>
</dbReference>
<organism evidence="23 24">
    <name type="scientific">Spongiibacter thalassae</name>
    <dbReference type="NCBI Taxonomy" id="2721624"/>
    <lineage>
        <taxon>Bacteria</taxon>
        <taxon>Pseudomonadati</taxon>
        <taxon>Pseudomonadota</taxon>
        <taxon>Gammaproteobacteria</taxon>
        <taxon>Cellvibrionales</taxon>
        <taxon>Spongiibacteraceae</taxon>
        <taxon>Spongiibacter</taxon>
    </lineage>
</organism>
<dbReference type="Gene3D" id="3.40.1190.10">
    <property type="entry name" value="Mur-like, catalytic domain"/>
    <property type="match status" value="1"/>
</dbReference>
<evidence type="ECO:0000256" key="17">
    <source>
        <dbReference type="ARBA" id="ARBA00047493"/>
    </source>
</evidence>
<evidence type="ECO:0000256" key="1">
    <source>
        <dbReference type="ARBA" id="ARBA00002714"/>
    </source>
</evidence>
<dbReference type="Proteomes" id="UP000765845">
    <property type="component" value="Unassembled WGS sequence"/>
</dbReference>
<dbReference type="PANTHER" id="PTHR11136:SF0">
    <property type="entry name" value="DIHYDROFOLATE SYNTHETASE-RELATED"/>
    <property type="match status" value="1"/>
</dbReference>
<evidence type="ECO:0000259" key="22">
    <source>
        <dbReference type="Pfam" id="PF02875"/>
    </source>
</evidence>
<evidence type="ECO:0000313" key="23">
    <source>
        <dbReference type="EMBL" id="NKI16994.1"/>
    </source>
</evidence>
<evidence type="ECO:0000256" key="12">
    <source>
        <dbReference type="ARBA" id="ARBA00022842"/>
    </source>
</evidence>
<dbReference type="InterPro" id="IPR001645">
    <property type="entry name" value="Folylpolyglutamate_synth"/>
</dbReference>
<evidence type="ECO:0000256" key="10">
    <source>
        <dbReference type="ARBA" id="ARBA00022741"/>
    </source>
</evidence>
<evidence type="ECO:0000256" key="21">
    <source>
        <dbReference type="PIRNR" id="PIRNR001563"/>
    </source>
</evidence>
<evidence type="ECO:0000313" key="24">
    <source>
        <dbReference type="Proteomes" id="UP000765845"/>
    </source>
</evidence>
<comment type="function">
    <text evidence="1">Functions in two distinct reactions of the de novo folate biosynthetic pathway. Catalyzes the addition of a glutamate residue to dihydropteroate (7,8-dihydropteroate or H2Pte) to form dihydrofolate (7,8-dihydrofolate monoglutamate or H2Pte-Glu). Also catalyzes successive additions of L-glutamate to tetrahydrofolate or 10-formyltetrahydrofolate or 5,10-methylenetetrahydrofolate, leading to folylpolyglutamate derivatives.</text>
</comment>
<evidence type="ECO:0000256" key="6">
    <source>
        <dbReference type="ARBA" id="ARBA00013025"/>
    </source>
</evidence>
<comment type="catalytic activity">
    <reaction evidence="20">
        <text>7,8-dihydropteroate + L-glutamate + ATP = 7,8-dihydrofolate + ADP + phosphate + H(+)</text>
        <dbReference type="Rhea" id="RHEA:23584"/>
        <dbReference type="ChEBI" id="CHEBI:15378"/>
        <dbReference type="ChEBI" id="CHEBI:17839"/>
        <dbReference type="ChEBI" id="CHEBI:29985"/>
        <dbReference type="ChEBI" id="CHEBI:30616"/>
        <dbReference type="ChEBI" id="CHEBI:43474"/>
        <dbReference type="ChEBI" id="CHEBI:57451"/>
        <dbReference type="ChEBI" id="CHEBI:456216"/>
        <dbReference type="EC" id="6.3.2.12"/>
    </reaction>
</comment>
<comment type="catalytic activity">
    <reaction evidence="17">
        <text>(6S)-5,6,7,8-tetrahydrofolyl-(gamma-L-Glu)(n) + L-glutamate + ATP = (6S)-5,6,7,8-tetrahydrofolyl-(gamma-L-Glu)(n+1) + ADP + phosphate + H(+)</text>
        <dbReference type="Rhea" id="RHEA:10580"/>
        <dbReference type="Rhea" id="RHEA-COMP:14738"/>
        <dbReference type="Rhea" id="RHEA-COMP:14740"/>
        <dbReference type="ChEBI" id="CHEBI:15378"/>
        <dbReference type="ChEBI" id="CHEBI:29985"/>
        <dbReference type="ChEBI" id="CHEBI:30616"/>
        <dbReference type="ChEBI" id="CHEBI:43474"/>
        <dbReference type="ChEBI" id="CHEBI:141005"/>
        <dbReference type="ChEBI" id="CHEBI:456216"/>
        <dbReference type="EC" id="6.3.2.17"/>
    </reaction>
</comment>
<dbReference type="GO" id="GO:0004326">
    <property type="term" value="F:tetrahydrofolylpolyglutamate synthase activity"/>
    <property type="evidence" value="ECO:0007669"/>
    <property type="project" value="UniProtKB-EC"/>
</dbReference>
<comment type="similarity">
    <text evidence="4 21">Belongs to the folylpolyglutamate synthase family.</text>
</comment>
<evidence type="ECO:0000256" key="19">
    <source>
        <dbReference type="ARBA" id="ARBA00049035"/>
    </source>
</evidence>
<evidence type="ECO:0000256" key="4">
    <source>
        <dbReference type="ARBA" id="ARBA00008276"/>
    </source>
</evidence>
<dbReference type="InterPro" id="IPR036615">
    <property type="entry name" value="Mur_ligase_C_dom_sf"/>
</dbReference>
<evidence type="ECO:0000256" key="5">
    <source>
        <dbReference type="ARBA" id="ARBA00013023"/>
    </source>
</evidence>
<evidence type="ECO:0000256" key="15">
    <source>
        <dbReference type="ARBA" id="ARBA00030592"/>
    </source>
</evidence>
<keyword evidence="24" id="KW-1185">Reference proteome</keyword>
<dbReference type="SUPFAM" id="SSF53623">
    <property type="entry name" value="MurD-like peptide ligases, catalytic domain"/>
    <property type="match status" value="1"/>
</dbReference>
<dbReference type="PANTHER" id="PTHR11136">
    <property type="entry name" value="FOLYLPOLYGLUTAMATE SYNTHASE-RELATED"/>
    <property type="match status" value="1"/>
</dbReference>
<sequence length="428" mass="46626">MRFTQLHDWLRWLEVQHPRQIDLGLERVAAVAETLALDLPMPVITVAGTNGKGSCVALLNSILRADGYSVGSYTSPHLLRYNERVCIDGEMVDDAALCRAFAEVDRARQGTSLSYFEFGTLAALWLFAEAAPDVLVLEVGLGGRLDAVNIIDADIAIISSVDLDHESWLGNNREDIGREKAGIMRTAKPVVFGDPRPCAAVSQCAIDKLAHLVERGSDFGFEDTAESWLWRGVDRNRQPKVLADLPKPELLLDNAATVIQALQFFPTEISHEAIRAGIEQASVPARGQRLRLRQCDLVLDVAHNAAAVARLADRLGQEAAGRTVAVFALMADKKLESLLGEIRHRIDHWYLPELPGNDRAMAPAALRAGLIAAGIDERRVELIDLHTDLPEVLNAMAGDDTLLAFGSFFTVAAVLEALPASAFAEALH</sequence>
<keyword evidence="10 21" id="KW-0547">Nucleotide-binding</keyword>
<dbReference type="RefSeq" id="WP_168449527.1">
    <property type="nucleotide sequence ID" value="NZ_JAAWWK010000002.1"/>
</dbReference>
<comment type="caution">
    <text evidence="23">The sequence shown here is derived from an EMBL/GenBank/DDBJ whole genome shotgun (WGS) entry which is preliminary data.</text>
</comment>
<evidence type="ECO:0000256" key="8">
    <source>
        <dbReference type="ARBA" id="ARBA00022598"/>
    </source>
</evidence>
<dbReference type="InterPro" id="IPR036565">
    <property type="entry name" value="Mur-like_cat_sf"/>
</dbReference>
<dbReference type="InterPro" id="IPR004101">
    <property type="entry name" value="Mur_ligase_C"/>
</dbReference>
<comment type="pathway">
    <text evidence="3">Cofactor biosynthesis; tetrahydrofolylpolyglutamate biosynthesis.</text>
</comment>